<feature type="region of interest" description="Disordered" evidence="2">
    <location>
        <begin position="1"/>
        <end position="32"/>
    </location>
</feature>
<feature type="compositionally biased region" description="Basic and acidic residues" evidence="2">
    <location>
        <begin position="1"/>
        <end position="13"/>
    </location>
</feature>
<dbReference type="GO" id="GO:0004018">
    <property type="term" value="F:N6-(1,2-dicarboxyethyl)AMP AMP-lyase (fumarate-forming) activity"/>
    <property type="evidence" value="ECO:0007669"/>
    <property type="project" value="TreeGrafter"/>
</dbReference>
<reference evidence="4" key="1">
    <citation type="submission" date="2022-12" db="EMBL/GenBank/DDBJ databases">
        <title>B. miyamotoi WGS.</title>
        <authorList>
            <person name="Gabriele M."/>
            <person name="Kuleshov K.V."/>
            <person name="Hepner S."/>
            <person name="Hoornstra D."/>
            <person name="Hovius J.W."/>
            <person name="Platonov A.E."/>
            <person name="Fingerle V."/>
            <person name="Strube C."/>
        </authorList>
    </citation>
    <scope>NUCLEOTIDE SEQUENCE</scope>
    <source>
        <strain evidence="4">ZStruIII14-9</strain>
    </source>
</reference>
<proteinExistence type="predicted"/>
<name>A0AAX3JMT3_9SPIR</name>
<sequence length="32" mass="3850">MQHLEEVEKHFEKNQIGSSAMPYKRNPIYSEE</sequence>
<evidence type="ECO:0000313" key="5">
    <source>
        <dbReference type="Proteomes" id="UP001164513"/>
    </source>
</evidence>
<dbReference type="AlphaFoldDB" id="A0AAX3JMT3"/>
<accession>A0AAX3JMT3</accession>
<dbReference type="InterPro" id="IPR022761">
    <property type="entry name" value="Fumarate_lyase_N"/>
</dbReference>
<dbReference type="EMBL" id="CP114720">
    <property type="protein sequence ID" value="WAZ71826.1"/>
    <property type="molecule type" value="Genomic_DNA"/>
</dbReference>
<dbReference type="GO" id="GO:0005829">
    <property type="term" value="C:cytosol"/>
    <property type="evidence" value="ECO:0007669"/>
    <property type="project" value="TreeGrafter"/>
</dbReference>
<dbReference type="GO" id="GO:0044208">
    <property type="term" value="P:'de novo' AMP biosynthetic process"/>
    <property type="evidence" value="ECO:0007669"/>
    <property type="project" value="TreeGrafter"/>
</dbReference>
<evidence type="ECO:0000256" key="1">
    <source>
        <dbReference type="ARBA" id="ARBA00023239"/>
    </source>
</evidence>
<gene>
    <name evidence="4" type="ORF">O5404_02175</name>
</gene>
<dbReference type="RefSeq" id="WP_241677618.1">
    <property type="nucleotide sequence ID" value="NZ_CP044625.1"/>
</dbReference>
<dbReference type="InterPro" id="IPR008948">
    <property type="entry name" value="L-Aspartase-like"/>
</dbReference>
<feature type="domain" description="Fumarate lyase N-terminal" evidence="3">
    <location>
        <begin position="5"/>
        <end position="31"/>
    </location>
</feature>
<dbReference type="PANTHER" id="PTHR43172:SF1">
    <property type="entry name" value="ADENYLOSUCCINATE LYASE"/>
    <property type="match status" value="1"/>
</dbReference>
<evidence type="ECO:0000313" key="4">
    <source>
        <dbReference type="EMBL" id="WAZ71826.1"/>
    </source>
</evidence>
<keyword evidence="1 4" id="KW-0456">Lyase</keyword>
<dbReference type="SUPFAM" id="SSF48557">
    <property type="entry name" value="L-aspartase-like"/>
    <property type="match status" value="1"/>
</dbReference>
<protein>
    <submittedName>
        <fullName evidence="4">Lyase family protein</fullName>
    </submittedName>
</protein>
<dbReference type="Gene3D" id="1.20.200.10">
    <property type="entry name" value="Fumarase/aspartase (Central domain)"/>
    <property type="match status" value="1"/>
</dbReference>
<dbReference type="Proteomes" id="UP001164513">
    <property type="component" value="Chromosome"/>
</dbReference>
<dbReference type="PROSITE" id="PS00163">
    <property type="entry name" value="FUMARATE_LYASES"/>
    <property type="match status" value="1"/>
</dbReference>
<organism evidence="4 5">
    <name type="scientific">Borrelia miyamotoi</name>
    <dbReference type="NCBI Taxonomy" id="47466"/>
    <lineage>
        <taxon>Bacteria</taxon>
        <taxon>Pseudomonadati</taxon>
        <taxon>Spirochaetota</taxon>
        <taxon>Spirochaetia</taxon>
        <taxon>Spirochaetales</taxon>
        <taxon>Borreliaceae</taxon>
        <taxon>Borrelia</taxon>
    </lineage>
</organism>
<dbReference type="PANTHER" id="PTHR43172">
    <property type="entry name" value="ADENYLOSUCCINATE LYASE"/>
    <property type="match status" value="1"/>
</dbReference>
<evidence type="ECO:0000256" key="2">
    <source>
        <dbReference type="SAM" id="MobiDB-lite"/>
    </source>
</evidence>
<evidence type="ECO:0000259" key="3">
    <source>
        <dbReference type="Pfam" id="PF00206"/>
    </source>
</evidence>
<dbReference type="GO" id="GO:0070626">
    <property type="term" value="F:(S)-2-(5-amino-1-(5-phospho-D-ribosyl)imidazole-4-carboxamido) succinate lyase (fumarate-forming) activity"/>
    <property type="evidence" value="ECO:0007669"/>
    <property type="project" value="TreeGrafter"/>
</dbReference>
<dbReference type="InterPro" id="IPR020557">
    <property type="entry name" value="Fumarate_lyase_CS"/>
</dbReference>
<dbReference type="Pfam" id="PF00206">
    <property type="entry name" value="Lyase_1"/>
    <property type="match status" value="1"/>
</dbReference>